<dbReference type="EMBL" id="JACHND010000001">
    <property type="protein sequence ID" value="MBB4702913.1"/>
    <property type="molecule type" value="Genomic_DNA"/>
</dbReference>
<evidence type="ECO:0000313" key="2">
    <source>
        <dbReference type="Proteomes" id="UP000542210"/>
    </source>
</evidence>
<dbReference type="AlphaFoldDB" id="A0A7W7D9T8"/>
<protein>
    <submittedName>
        <fullName evidence="1">Uncharacterized protein</fullName>
    </submittedName>
</protein>
<keyword evidence="2" id="KW-1185">Reference proteome</keyword>
<sequence length="78" mass="8548">MIDFSYGAYPSGLTDLAMIDGSGEVRGRTVWMGSYHAAFAVYGDKMRFVGTAEGKHTAFAKIELWYAAQENYHAAFAA</sequence>
<gene>
    <name evidence="1" type="ORF">BJ982_004457</name>
</gene>
<evidence type="ECO:0000313" key="1">
    <source>
        <dbReference type="EMBL" id="MBB4702913.1"/>
    </source>
</evidence>
<name>A0A7W7D9T8_9ACTN</name>
<comment type="caution">
    <text evidence="1">The sequence shown here is derived from an EMBL/GenBank/DDBJ whole genome shotgun (WGS) entry which is preliminary data.</text>
</comment>
<organism evidence="1 2">
    <name type="scientific">Sphaerisporangium siamense</name>
    <dbReference type="NCBI Taxonomy" id="795645"/>
    <lineage>
        <taxon>Bacteria</taxon>
        <taxon>Bacillati</taxon>
        <taxon>Actinomycetota</taxon>
        <taxon>Actinomycetes</taxon>
        <taxon>Streptosporangiales</taxon>
        <taxon>Streptosporangiaceae</taxon>
        <taxon>Sphaerisporangium</taxon>
    </lineage>
</organism>
<accession>A0A7W7D9T8</accession>
<proteinExistence type="predicted"/>
<reference evidence="1 2" key="1">
    <citation type="submission" date="2020-08" db="EMBL/GenBank/DDBJ databases">
        <title>Sequencing the genomes of 1000 actinobacteria strains.</title>
        <authorList>
            <person name="Klenk H.-P."/>
        </authorList>
    </citation>
    <scope>NUCLEOTIDE SEQUENCE [LARGE SCALE GENOMIC DNA]</scope>
    <source>
        <strain evidence="1 2">DSM 45784</strain>
    </source>
</reference>
<dbReference type="Proteomes" id="UP000542210">
    <property type="component" value="Unassembled WGS sequence"/>
</dbReference>
<dbReference type="RefSeq" id="WP_184883000.1">
    <property type="nucleotide sequence ID" value="NZ_BOOV01000005.1"/>
</dbReference>